<accession>A0A4Y8L3U4</accession>
<name>A0A4Y8L3U4_9BACT</name>
<keyword evidence="3" id="KW-1185">Reference proteome</keyword>
<keyword evidence="1" id="KW-0175">Coiled coil</keyword>
<reference evidence="2 3" key="1">
    <citation type="submission" date="2019-03" db="EMBL/GenBank/DDBJ databases">
        <title>San Antonio Military Medical Center submission to MRSN (WRAIR), pending publication.</title>
        <authorList>
            <person name="Blyth D.M."/>
            <person name="Mccarthy S.L."/>
            <person name="Schall S.E."/>
            <person name="Stam J.A."/>
            <person name="Ong A.C."/>
            <person name="Mcgann P.T."/>
        </authorList>
    </citation>
    <scope>NUCLEOTIDE SEQUENCE [LARGE SCALE GENOMIC DNA]</scope>
    <source>
        <strain evidence="2 3">MRSN571793</strain>
    </source>
</reference>
<dbReference type="Proteomes" id="UP000297861">
    <property type="component" value="Unassembled WGS sequence"/>
</dbReference>
<gene>
    <name evidence="2" type="ORF">E2605_11305</name>
</gene>
<protein>
    <recommendedName>
        <fullName evidence="4">Phage tail tape measure protein</fullName>
    </recommendedName>
</protein>
<evidence type="ECO:0008006" key="4">
    <source>
        <dbReference type="Google" id="ProtNLM"/>
    </source>
</evidence>
<evidence type="ECO:0000313" key="2">
    <source>
        <dbReference type="EMBL" id="TFD96172.1"/>
    </source>
</evidence>
<organism evidence="2 3">
    <name type="scientific">Dysgonomonas capnocytophagoides</name>
    <dbReference type="NCBI Taxonomy" id="45254"/>
    <lineage>
        <taxon>Bacteria</taxon>
        <taxon>Pseudomonadati</taxon>
        <taxon>Bacteroidota</taxon>
        <taxon>Bacteroidia</taxon>
        <taxon>Bacteroidales</taxon>
        <taxon>Dysgonomonadaceae</taxon>
        <taxon>Dysgonomonas</taxon>
    </lineage>
</organism>
<evidence type="ECO:0000256" key="1">
    <source>
        <dbReference type="SAM" id="Coils"/>
    </source>
</evidence>
<dbReference type="AlphaFoldDB" id="A0A4Y8L3U4"/>
<dbReference type="EMBL" id="SOML01000006">
    <property type="protein sequence ID" value="TFD96172.1"/>
    <property type="molecule type" value="Genomic_DNA"/>
</dbReference>
<feature type="coiled-coil region" evidence="1">
    <location>
        <begin position="404"/>
        <end position="448"/>
    </location>
</feature>
<evidence type="ECO:0000313" key="3">
    <source>
        <dbReference type="Proteomes" id="UP000297861"/>
    </source>
</evidence>
<dbReference type="OrthoDB" id="996467at2"/>
<comment type="caution">
    <text evidence="2">The sequence shown here is derived from an EMBL/GenBank/DDBJ whole genome shotgun (WGS) entry which is preliminary data.</text>
</comment>
<proteinExistence type="predicted"/>
<feature type="coiled-coil region" evidence="1">
    <location>
        <begin position="136"/>
        <end position="163"/>
    </location>
</feature>
<sequence>MKEKKKIITLEFNTKGEKKLKDNISVLDKATSTSAILSSNLAKTFANFQDFSDIIGTNTDYMAEAIAKIIPEVNTASEKINTLAEMYLEKSLKKQIDNIKYISEKKYDTNYKYTEQSKSVYIAYYDFQEKLYSADAEKLKKILEEKERYLKEYNKQQTSLQENIAADDQIKSDNLRKSLQHKNDLKKEAQNSDLIQTLVYIKEEEKLQTERNTRITALTTSAIERQTEAGRTFNFIKLKETKENYKAIKELRLQNIEAAKEEYKRIAEYHDKLIASYKKGSLGEAQAMENKKNALHKINTQIIADQQAVNGSTEEMGKAYQLFFDEVAKKITDFHTKWQGVYSAAGSVLKDFLSIQITDLKEDQTNVQKIIEERTTAYQQQADKVKSLYEEMQKASGAHSTTLQENYARESAAAEELLQQKKDAEKEKEEIEKQIKRKEKQQKKIELVQTLASAVANQSAAIIKAWGMGPIIGPIMAAITAAATAIQIANIKRQWDKLEDGGLLRGKRHTQGGMRIEGSNIEVEGDEFVVNRISTRKNLGLVDYINRERRELTAEDLTGYFSRSRGQNFPRIESKRIYESGGQLTNLEVVDSVTAPEINKILDAISNIDFRPVVSVTDIADAQRTMVSVERTVNS</sequence>
<dbReference type="RefSeq" id="WP_134436505.1">
    <property type="nucleotide sequence ID" value="NZ_SOML01000006.1"/>
</dbReference>
<dbReference type="STRING" id="1121485.GCA_000426485_00607"/>